<feature type="region of interest" description="Disordered" evidence="1">
    <location>
        <begin position="472"/>
        <end position="545"/>
    </location>
</feature>
<protein>
    <recommendedName>
        <fullName evidence="4">Baseplate assembly protein</fullName>
    </recommendedName>
</protein>
<organism evidence="2 3">
    <name type="scientific">Kitasatospora aburaviensis</name>
    <dbReference type="NCBI Taxonomy" id="67265"/>
    <lineage>
        <taxon>Bacteria</taxon>
        <taxon>Bacillati</taxon>
        <taxon>Actinomycetota</taxon>
        <taxon>Actinomycetes</taxon>
        <taxon>Kitasatosporales</taxon>
        <taxon>Streptomycetaceae</taxon>
        <taxon>Kitasatospora</taxon>
    </lineage>
</organism>
<evidence type="ECO:0000313" key="3">
    <source>
        <dbReference type="Proteomes" id="UP001596067"/>
    </source>
</evidence>
<evidence type="ECO:0008006" key="4">
    <source>
        <dbReference type="Google" id="ProtNLM"/>
    </source>
</evidence>
<feature type="compositionally biased region" description="Pro residues" evidence="1">
    <location>
        <begin position="521"/>
        <end position="534"/>
    </location>
</feature>
<dbReference type="Proteomes" id="UP001596067">
    <property type="component" value="Unassembled WGS sequence"/>
</dbReference>
<sequence length="900" mass="95337">MTADPDLRHATDLRRAGPDRGPDRGGDPHCATDLHCATDHRRELLVRRGLNGIDAIEVADPDPADGTVALCVSLLGPVPAGLTTHHLRIDAVPGARRPHVLAVRARPPHGEDEDGCLEVTLDRAGDGTTYHLALVEPGPHGHPGRRPLHGFDVRRHRAPFGFCAGRPTDTDCPPGPGCPPAPPPAPALDYLAKDYASFRRLILDRLGLLVPGWTERHLPDLGVTLAELLAHTADLLSYHQDAVATEAYLGTARRRISVRRHARLVDYLLHEGCNARAFVHLRVEAEPHPPWRAGDIALFTAFDGAPPPGHPLRWEELPPQALDGTHGFEPLTDDPDRPLRLLPAHNEIRIHDWGDGECCLPAGSTAVTLVDAPPGPHRLRLQPGDLLLLEEVLGPRTGRPGDADPTHRHVVRLTRVEPGYDEVCRTHVLDVGWGEPDALPFPLCVSALGPAPDCRPLTGVSTARGNVLPVDHGTRVEEPLGPVPGTAEAPRCAGECRPAEQAPAAGRFRPRLARPDVTHAEPPPALPGSGPAPGPGSGLGSAPGGCACPPSAADLLRRDPRAAAPAVRLTETVGGAVWLPAQDLLAAGPEGRLFVAETYDERVTAIRFGDGRTGRQPDPGATFTARYRIGAGPAGNVGAETITHLALRRGVGGHDLVVRPRNPLPAVGGTAPETPAAARQAVPQAFRAVRERAVLPEDYAELARRAGGDRLQGAAADLVWTGSWYEADVALDPRVGAAPGRCGCAPAGGGGDEECTRARITAALEQARRLGHDLRVTLATGVPVELELTVCVEPFHVRAQVARTLREEFSAGVLPDGRLGWFHPDRWTFGEGVYVSRALAAAQAVSGVAAAEVTVLRRQGEPDRGAIGRGVLPIGPREIAVLDTTRPQGGRFTVVAGGGR</sequence>
<gene>
    <name evidence="2" type="ORF">ACFP0N_04225</name>
</gene>
<feature type="region of interest" description="Disordered" evidence="1">
    <location>
        <begin position="1"/>
        <end position="28"/>
    </location>
</feature>
<name>A0ABW1EQB7_9ACTN</name>
<evidence type="ECO:0000256" key="1">
    <source>
        <dbReference type="SAM" id="MobiDB-lite"/>
    </source>
</evidence>
<keyword evidence="3" id="KW-1185">Reference proteome</keyword>
<evidence type="ECO:0000313" key="2">
    <source>
        <dbReference type="EMBL" id="MFC5884193.1"/>
    </source>
</evidence>
<comment type="caution">
    <text evidence="2">The sequence shown here is derived from an EMBL/GenBank/DDBJ whole genome shotgun (WGS) entry which is preliminary data.</text>
</comment>
<reference evidence="3" key="1">
    <citation type="journal article" date="2019" name="Int. J. Syst. Evol. Microbiol.">
        <title>The Global Catalogue of Microorganisms (GCM) 10K type strain sequencing project: providing services to taxonomists for standard genome sequencing and annotation.</title>
        <authorList>
            <consortium name="The Broad Institute Genomics Platform"/>
            <consortium name="The Broad Institute Genome Sequencing Center for Infectious Disease"/>
            <person name="Wu L."/>
            <person name="Ma J."/>
        </authorList>
    </citation>
    <scope>NUCLEOTIDE SEQUENCE [LARGE SCALE GENOMIC DNA]</scope>
    <source>
        <strain evidence="3">CGMCC 4.1469</strain>
    </source>
</reference>
<accession>A0ABW1EQB7</accession>
<dbReference type="RefSeq" id="WP_313762472.1">
    <property type="nucleotide sequence ID" value="NZ_BAAAVH010000050.1"/>
</dbReference>
<dbReference type="EMBL" id="JBHSOD010000003">
    <property type="protein sequence ID" value="MFC5884193.1"/>
    <property type="molecule type" value="Genomic_DNA"/>
</dbReference>
<proteinExistence type="predicted"/>